<feature type="transmembrane region" description="Helical" evidence="2">
    <location>
        <begin position="129"/>
        <end position="149"/>
    </location>
</feature>
<dbReference type="Proteomes" id="UP000479691">
    <property type="component" value="Unassembled WGS sequence"/>
</dbReference>
<dbReference type="InterPro" id="IPR036866">
    <property type="entry name" value="RibonucZ/Hydroxyglut_hydro"/>
</dbReference>
<dbReference type="Pfam" id="PF02112">
    <property type="entry name" value="PDEase_II"/>
    <property type="match status" value="1"/>
</dbReference>
<feature type="compositionally biased region" description="Low complexity" evidence="1">
    <location>
        <begin position="530"/>
        <end position="544"/>
    </location>
</feature>
<dbReference type="GO" id="GO:0004115">
    <property type="term" value="F:3',5'-cyclic-AMP phosphodiesterase activity"/>
    <property type="evidence" value="ECO:0007669"/>
    <property type="project" value="InterPro"/>
</dbReference>
<evidence type="ECO:0000259" key="3">
    <source>
        <dbReference type="PROSITE" id="PS50181"/>
    </source>
</evidence>
<evidence type="ECO:0000256" key="1">
    <source>
        <dbReference type="SAM" id="MobiDB-lite"/>
    </source>
</evidence>
<keyword evidence="2" id="KW-1133">Transmembrane helix</keyword>
<dbReference type="GO" id="GO:1902660">
    <property type="term" value="P:negative regulation of glucose mediated signaling pathway"/>
    <property type="evidence" value="ECO:0007669"/>
    <property type="project" value="TreeGrafter"/>
</dbReference>
<feature type="region of interest" description="Disordered" evidence="1">
    <location>
        <begin position="1516"/>
        <end position="1629"/>
    </location>
</feature>
<feature type="region of interest" description="Disordered" evidence="1">
    <location>
        <begin position="870"/>
        <end position="933"/>
    </location>
</feature>
<dbReference type="Gene3D" id="3.60.15.10">
    <property type="entry name" value="Ribonuclease Z/Hydroxyacylglutathione hydrolase-like"/>
    <property type="match status" value="1"/>
</dbReference>
<dbReference type="SUPFAM" id="SSF56281">
    <property type="entry name" value="Metallo-hydrolase/oxidoreductase"/>
    <property type="match status" value="1"/>
</dbReference>
<keyword evidence="2" id="KW-0472">Membrane</keyword>
<accession>A0A7C8PIL9</accession>
<keyword evidence="2" id="KW-0812">Transmembrane</keyword>
<dbReference type="InterPro" id="IPR001810">
    <property type="entry name" value="F-box_dom"/>
</dbReference>
<dbReference type="GO" id="GO:0047555">
    <property type="term" value="F:3',5'-cyclic-GMP phosphodiesterase activity"/>
    <property type="evidence" value="ECO:0007669"/>
    <property type="project" value="TreeGrafter"/>
</dbReference>
<feature type="compositionally biased region" description="Low complexity" evidence="1">
    <location>
        <begin position="1545"/>
        <end position="1576"/>
    </location>
</feature>
<dbReference type="PROSITE" id="PS50181">
    <property type="entry name" value="FBOX"/>
    <property type="match status" value="1"/>
</dbReference>
<evidence type="ECO:0000313" key="5">
    <source>
        <dbReference type="Proteomes" id="UP000479691"/>
    </source>
</evidence>
<dbReference type="GO" id="GO:0006198">
    <property type="term" value="P:cAMP catabolic process"/>
    <property type="evidence" value="ECO:0007669"/>
    <property type="project" value="InterPro"/>
</dbReference>
<feature type="compositionally biased region" description="Basic residues" evidence="1">
    <location>
        <begin position="1250"/>
        <end position="1260"/>
    </location>
</feature>
<dbReference type="PANTHER" id="PTHR28283:SF1">
    <property type="entry name" value="3',5'-CYCLIC-NUCLEOTIDE PHOSPHODIESTERASE 1"/>
    <property type="match status" value="1"/>
</dbReference>
<feature type="domain" description="F-box" evidence="3">
    <location>
        <begin position="11"/>
        <end position="58"/>
    </location>
</feature>
<evidence type="ECO:0000313" key="4">
    <source>
        <dbReference type="EMBL" id="KAF3168044.1"/>
    </source>
</evidence>
<sequence length="1748" mass="195966">MATQPGVRNTKLNFLDLPNELIFRILESLSLKKSDHARFARINQRLNAISTEVLYRHLQIEFPLDRTEYRKFSEAYLRNDSAPHVREVTINTCTYFNTESTIARIYLSLEDNEHLGKRRKIMRPRERELSYYPIMFMTFHNIIPLVLGFQNLRKLEICDDLGNLGFADTLDIVAYSLERNGNLKELDITQKFGANVGNYVGAKQMVMVRKKQGWNVAARLRRLRIRFIRYCTEFIRERYNTRHWMESWIAVMQGATSYLEQFMIEEIHTYDVGCQYQLNPDTVPMPGAEDDGTDGVVLWELPCVNLLEMKVCAFGGLPLRMSYLDVNTLNNVKEFRLNIKTEFTPDDLRKIAINLSCLESLEILEFEHCGVVRRAPAMMWKTRNTVIGSASGGARMEEKEKEVYKDAAKLFALYITLLKKIIWKNVGYIDRSVWQFESYVIRRSERGIDIIQIGFQDWETKLVKIPVKLASLTSPPAFQVITLGAGGGPSEEGVTGFLVRSTATDWSPGSILAVDAGSHLASIIRILENTSSPQHPTTPTTPNSTRRRVSSIQHRDLTVNTNASNPPSHFQGCSLPFKTPRANAAHIFRELVGGYCITHPHLDHISGLVINTAGMLPHNAKKTIAALPPTIEALKLHVFNDIIWPNLSDENGGVGFLTYQRLVDASVVDGKIEYRKIVDGLSVQAWPVSHGHCMHKHTHRGSDAAMVATEDGGPQKCVFKPSTLRSATWQKKCVYDSSCFFIRDDYTSKEIMIFGDVEPDSVSISEPRRNVYIWNYAAEKVHSGVLEAIFIESSYDIHQKDEFLYGHLTPRHIVEELQVLASKVLLQKEREARRYSMPKRRRTNNGYAERSQSLLQIDPFDAEFLQPVSQYNSDGESDVPRSPTDVEGLTTASNIGIQRRSSGGKRRREDDDDDQPEYTSVPTQNVSPISMVSNAGGPVDTALPLKGLKIVIIHIKDDFDDDKDVRQTALQAPLAYAWSYNVLREGNAPTPVADFHGMRVLENRLPCTPLIVLGGDGEVDPVNGMQIYQFAPQPIDRQWARPVKYIGFWGDQKCSEGSLGWGEGLRPILGVHSWAELGDADRFWPGLIPPGSVAVELDDSESEELEDSYLVLENAVAMVELISGNRRTMPRKDIKWDFYGTGTMNRPGIVQLQSGSDLESARGNNRLGQDAQEPVDRTPIIPSRQSGSQPLGSNDDDWGDIQIIDKDQFRKNTGRRAKKVAPPLENQAQTNEPVQGEGMIQVDAPPIEARRRKKSNTKKKQNPENEIEAQQQEAQNEAQGETQQQSNPSTSRETNTPDLKEIHGQKMMELLNYWVSLGYPYTQEFLVEQIRKLPDPVYFRLFQLATSGQITVPQIAKYLIDVNQADLLGAQMLQRAQIQAFNQLELNRWAQSQAQASQLEMIRQAAQRQGLTQSGPNWFNNYLVNPYSGTGMSGNINGNMGGYVNSNMNMGGPNPAFNSLGGQQQLASWNFQQMFGNPNTQQQSYGNQAQMYGNQGQMYGNQGQIYGNQGQTYGNQGQTYGNQGGQQQSFGNMAWGGQQGNNQAHQTQQTQQTQRTQQTQHTQQTQQTQHTQQTQQINSQIEQEDYSDTSLQSGEELLNPDLSTLRGNHMPSDGKSGSLGAPPGTPINIKPTGYTVGSEDSLEYLRMPHLIAQLPGFAGAGEKGGLPEINDNQLGRLADLLRPGARGPPISNTQSTGPTGGSTLSQMLAGMNAGANQRRRTGAMEEEEFKEEDNGANSEFVKEEYEEF</sequence>
<dbReference type="CDD" id="cd07735">
    <property type="entry name" value="class_II_PDE_MBL-fold"/>
    <property type="match status" value="1"/>
</dbReference>
<dbReference type="PANTHER" id="PTHR28283">
    <property type="entry name" value="3',5'-CYCLIC-NUCLEOTIDE PHOSPHODIESTERASE 1"/>
    <property type="match status" value="1"/>
</dbReference>
<gene>
    <name evidence="4" type="primary">PDE1</name>
    <name evidence="4" type="ORF">TWF788_011019</name>
</gene>
<feature type="compositionally biased region" description="Polar residues" evidence="1">
    <location>
        <begin position="917"/>
        <end position="933"/>
    </location>
</feature>
<dbReference type="EMBL" id="JAABOE010000088">
    <property type="protein sequence ID" value="KAF3168044.1"/>
    <property type="molecule type" value="Genomic_DNA"/>
</dbReference>
<comment type="caution">
    <text evidence="4">The sequence shown here is derived from an EMBL/GenBank/DDBJ whole genome shotgun (WGS) entry which is preliminary data.</text>
</comment>
<dbReference type="InterPro" id="IPR000396">
    <property type="entry name" value="Pdiesterase2"/>
</dbReference>
<dbReference type="PRINTS" id="PR00388">
    <property type="entry name" value="PDIESTERASE2"/>
</dbReference>
<feature type="compositionally biased region" description="Polar residues" evidence="1">
    <location>
        <begin position="1286"/>
        <end position="1297"/>
    </location>
</feature>
<feature type="region of interest" description="Disordered" evidence="1">
    <location>
        <begin position="1685"/>
        <end position="1748"/>
    </location>
</feature>
<feature type="compositionally biased region" description="Polar residues" evidence="1">
    <location>
        <begin position="1690"/>
        <end position="1706"/>
    </location>
</feature>
<feature type="compositionally biased region" description="Low complexity" evidence="1">
    <location>
        <begin position="1268"/>
        <end position="1285"/>
    </location>
</feature>
<name>A0A7C8PIL9_ORBOL</name>
<dbReference type="CDD" id="cd09917">
    <property type="entry name" value="F-box_SF"/>
    <property type="match status" value="1"/>
</dbReference>
<feature type="compositionally biased region" description="Polar residues" evidence="1">
    <location>
        <begin position="1183"/>
        <end position="1192"/>
    </location>
</feature>
<feature type="compositionally biased region" description="Polar residues" evidence="1">
    <location>
        <begin position="1156"/>
        <end position="1167"/>
    </location>
</feature>
<evidence type="ECO:0000256" key="2">
    <source>
        <dbReference type="SAM" id="Phobius"/>
    </source>
</evidence>
<feature type="region of interest" description="Disordered" evidence="1">
    <location>
        <begin position="529"/>
        <end position="551"/>
    </location>
</feature>
<feature type="region of interest" description="Disordered" evidence="1">
    <location>
        <begin position="1156"/>
        <end position="1297"/>
    </location>
</feature>
<reference evidence="4 5" key="1">
    <citation type="submission" date="2019-06" db="EMBL/GenBank/DDBJ databases">
        <authorList>
            <person name="Palmer J.M."/>
        </authorList>
    </citation>
    <scope>NUCLEOTIDE SEQUENCE [LARGE SCALE GENOMIC DNA]</scope>
    <source>
        <strain evidence="4 5">TWF788</strain>
    </source>
</reference>
<feature type="compositionally biased region" description="Low complexity" evidence="1">
    <location>
        <begin position="1516"/>
        <end position="1532"/>
    </location>
</feature>
<proteinExistence type="predicted"/>
<organism evidence="4 5">
    <name type="scientific">Orbilia oligospora</name>
    <name type="common">Nematode-trapping fungus</name>
    <name type="synonym">Arthrobotrys oligospora</name>
    <dbReference type="NCBI Taxonomy" id="2813651"/>
    <lineage>
        <taxon>Eukaryota</taxon>
        <taxon>Fungi</taxon>
        <taxon>Dikarya</taxon>
        <taxon>Ascomycota</taxon>
        <taxon>Pezizomycotina</taxon>
        <taxon>Orbiliomycetes</taxon>
        <taxon>Orbiliales</taxon>
        <taxon>Orbiliaceae</taxon>
        <taxon>Orbilia</taxon>
    </lineage>
</organism>
<protein>
    <submittedName>
        <fullName evidence="4">3',5'-cyclic-nucleotide phosphodiesterase pde1</fullName>
    </submittedName>
</protein>